<dbReference type="InterPro" id="IPR016181">
    <property type="entry name" value="Acyl_CoA_acyltransferase"/>
</dbReference>
<dbReference type="EMBL" id="BMCJ01000001">
    <property type="protein sequence ID" value="GGC76169.1"/>
    <property type="molecule type" value="Genomic_DNA"/>
</dbReference>
<comment type="caution">
    <text evidence="4">The sequence shown here is derived from an EMBL/GenBank/DDBJ whole genome shotgun (WGS) entry which is preliminary data.</text>
</comment>
<gene>
    <name evidence="4" type="ORF">GCM10007216_03420</name>
</gene>
<dbReference type="CDD" id="cd04301">
    <property type="entry name" value="NAT_SF"/>
    <property type="match status" value="1"/>
</dbReference>
<feature type="domain" description="N-acetyltransferase" evidence="3">
    <location>
        <begin position="4"/>
        <end position="168"/>
    </location>
</feature>
<name>A0ABQ1NG78_9BACI</name>
<keyword evidence="5" id="KW-1185">Reference proteome</keyword>
<dbReference type="InterPro" id="IPR000182">
    <property type="entry name" value="GNAT_dom"/>
</dbReference>
<dbReference type="PANTHER" id="PTHR43800">
    <property type="entry name" value="PEPTIDYL-LYSINE N-ACETYLTRANSFERASE YJAB"/>
    <property type="match status" value="1"/>
</dbReference>
<organism evidence="4 5">
    <name type="scientific">Thalassobacillus devorans</name>
    <dbReference type="NCBI Taxonomy" id="279813"/>
    <lineage>
        <taxon>Bacteria</taxon>
        <taxon>Bacillati</taxon>
        <taxon>Bacillota</taxon>
        <taxon>Bacilli</taxon>
        <taxon>Bacillales</taxon>
        <taxon>Bacillaceae</taxon>
        <taxon>Thalassobacillus</taxon>
    </lineage>
</organism>
<dbReference type="SUPFAM" id="SSF55729">
    <property type="entry name" value="Acyl-CoA N-acyltransferases (Nat)"/>
    <property type="match status" value="1"/>
</dbReference>
<evidence type="ECO:0000256" key="1">
    <source>
        <dbReference type="ARBA" id="ARBA00022679"/>
    </source>
</evidence>
<dbReference type="PROSITE" id="PS51186">
    <property type="entry name" value="GNAT"/>
    <property type="match status" value="1"/>
</dbReference>
<keyword evidence="1" id="KW-0808">Transferase</keyword>
<evidence type="ECO:0000313" key="5">
    <source>
        <dbReference type="Proteomes" id="UP000619534"/>
    </source>
</evidence>
<dbReference type="Pfam" id="PF00583">
    <property type="entry name" value="Acetyltransf_1"/>
    <property type="match status" value="1"/>
</dbReference>
<evidence type="ECO:0000256" key="2">
    <source>
        <dbReference type="ARBA" id="ARBA00023315"/>
    </source>
</evidence>
<protein>
    <recommendedName>
        <fullName evidence="3">N-acetyltransferase domain-containing protein</fullName>
    </recommendedName>
</protein>
<keyword evidence="2" id="KW-0012">Acyltransferase</keyword>
<evidence type="ECO:0000259" key="3">
    <source>
        <dbReference type="PROSITE" id="PS51186"/>
    </source>
</evidence>
<reference evidence="5" key="1">
    <citation type="journal article" date="2019" name="Int. J. Syst. Evol. Microbiol.">
        <title>The Global Catalogue of Microorganisms (GCM) 10K type strain sequencing project: providing services to taxonomists for standard genome sequencing and annotation.</title>
        <authorList>
            <consortium name="The Broad Institute Genomics Platform"/>
            <consortium name="The Broad Institute Genome Sequencing Center for Infectious Disease"/>
            <person name="Wu L."/>
            <person name="Ma J."/>
        </authorList>
    </citation>
    <scope>NUCLEOTIDE SEQUENCE [LARGE SCALE GENOMIC DNA]</scope>
    <source>
        <strain evidence="5">CCM 7282</strain>
    </source>
</reference>
<dbReference type="PANTHER" id="PTHR43800:SF1">
    <property type="entry name" value="PEPTIDYL-LYSINE N-ACETYLTRANSFERASE YJAB"/>
    <property type="match status" value="1"/>
</dbReference>
<proteinExistence type="predicted"/>
<dbReference type="Proteomes" id="UP000619534">
    <property type="component" value="Unassembled WGS sequence"/>
</dbReference>
<accession>A0ABQ1NG78</accession>
<dbReference type="Gene3D" id="3.40.630.30">
    <property type="match status" value="1"/>
</dbReference>
<evidence type="ECO:0000313" key="4">
    <source>
        <dbReference type="EMBL" id="GGC76169.1"/>
    </source>
</evidence>
<sequence length="170" mass="19243">MDDLHIRPMKHEELPFVRNQRIGCYEEYQSLVSEEHWNALKGTLSSEDDLKEGVNIYVMEESGSIIGSIVLFPANTEAYEWLEEGADYPEIRMLAVDSASRKKGIGKSLVLHCIETAKKEGHSHIGLHTADFMKNAMALYTNMGFERIPSQDFEPVNDGVIVKAFKKPLK</sequence>